<accession>A0A151U1L4</accession>
<proteinExistence type="predicted"/>
<organism evidence="1 2">
    <name type="scientific">Cajanus cajan</name>
    <name type="common">Pigeon pea</name>
    <name type="synonym">Cajanus indicus</name>
    <dbReference type="NCBI Taxonomy" id="3821"/>
    <lineage>
        <taxon>Eukaryota</taxon>
        <taxon>Viridiplantae</taxon>
        <taxon>Streptophyta</taxon>
        <taxon>Embryophyta</taxon>
        <taxon>Tracheophyta</taxon>
        <taxon>Spermatophyta</taxon>
        <taxon>Magnoliopsida</taxon>
        <taxon>eudicotyledons</taxon>
        <taxon>Gunneridae</taxon>
        <taxon>Pentapetalae</taxon>
        <taxon>rosids</taxon>
        <taxon>fabids</taxon>
        <taxon>Fabales</taxon>
        <taxon>Fabaceae</taxon>
        <taxon>Papilionoideae</taxon>
        <taxon>50 kb inversion clade</taxon>
        <taxon>NPAAA clade</taxon>
        <taxon>indigoferoid/millettioid clade</taxon>
        <taxon>Phaseoleae</taxon>
        <taxon>Cajanus</taxon>
    </lineage>
</organism>
<name>A0A151U1L4_CAJCA</name>
<reference evidence="1 2" key="1">
    <citation type="journal article" date="2012" name="Nat. Biotechnol.">
        <title>Draft genome sequence of pigeonpea (Cajanus cajan), an orphan legume crop of resource-poor farmers.</title>
        <authorList>
            <person name="Varshney R.K."/>
            <person name="Chen W."/>
            <person name="Li Y."/>
            <person name="Bharti A.K."/>
            <person name="Saxena R.K."/>
            <person name="Schlueter J.A."/>
            <person name="Donoghue M.T."/>
            <person name="Azam S."/>
            <person name="Fan G."/>
            <person name="Whaley A.M."/>
            <person name="Farmer A.D."/>
            <person name="Sheridan J."/>
            <person name="Iwata A."/>
            <person name="Tuteja R."/>
            <person name="Penmetsa R.V."/>
            <person name="Wu W."/>
            <person name="Upadhyaya H.D."/>
            <person name="Yang S.P."/>
            <person name="Shah T."/>
            <person name="Saxena K.B."/>
            <person name="Michael T."/>
            <person name="McCombie W.R."/>
            <person name="Yang B."/>
            <person name="Zhang G."/>
            <person name="Yang H."/>
            <person name="Wang J."/>
            <person name="Spillane C."/>
            <person name="Cook D.R."/>
            <person name="May G.D."/>
            <person name="Xu X."/>
            <person name="Jackson S.A."/>
        </authorList>
    </citation>
    <scope>NUCLEOTIDE SEQUENCE [LARGE SCALE GENOMIC DNA]</scope>
    <source>
        <strain evidence="2">cv. Asha</strain>
    </source>
</reference>
<dbReference type="OMA" id="SIAIWED"/>
<dbReference type="EMBL" id="CM003604">
    <property type="protein sequence ID" value="KYP73187.1"/>
    <property type="molecule type" value="Genomic_DNA"/>
</dbReference>
<gene>
    <name evidence="1" type="ORF">KK1_005800</name>
</gene>
<dbReference type="Proteomes" id="UP000075243">
    <property type="component" value="Chromosome 2"/>
</dbReference>
<sequence length="101" mass="12014">MRKEDGGMVFHNLYSFNLAMLEKLSWKFISYSDALVTCIFKAKYCPSVDFMDSTVDHSLSFCWRRIWNSRVLLREGYRWHIGDGKMINVWAQPWLRSPSQL</sequence>
<evidence type="ECO:0000313" key="2">
    <source>
        <dbReference type="Proteomes" id="UP000075243"/>
    </source>
</evidence>
<dbReference type="AlphaFoldDB" id="A0A151U1L4"/>
<protein>
    <submittedName>
        <fullName evidence="1">Uncharacterized protein</fullName>
    </submittedName>
</protein>
<dbReference type="Gramene" id="C.cajan_05660.t">
    <property type="protein sequence ID" value="C.cajan_05660.t.cds1"/>
    <property type="gene ID" value="C.cajan_05660"/>
</dbReference>
<evidence type="ECO:0000313" key="1">
    <source>
        <dbReference type="EMBL" id="KYP73187.1"/>
    </source>
</evidence>
<keyword evidence="2" id="KW-1185">Reference proteome</keyword>